<dbReference type="AlphaFoldDB" id="A0A7L4ZQR9"/>
<proteinExistence type="predicted"/>
<gene>
    <name evidence="1" type="ORF">IMCC3317_39090</name>
</gene>
<evidence type="ECO:0000313" key="1">
    <source>
        <dbReference type="EMBL" id="QHI38516.1"/>
    </source>
</evidence>
<dbReference type="RefSeq" id="WP_160131061.1">
    <property type="nucleotide sequence ID" value="NZ_CP019288.1"/>
</dbReference>
<dbReference type="Proteomes" id="UP000464657">
    <property type="component" value="Chromosome"/>
</dbReference>
<reference evidence="1 2" key="1">
    <citation type="journal article" date="2013" name="Int. J. Syst. Evol. Microbiol.">
        <title>Kordia antarctica sp. nov., isolated from Antarctic seawater.</title>
        <authorList>
            <person name="Baek K."/>
            <person name="Choi A."/>
            <person name="Kang I."/>
            <person name="Lee K."/>
            <person name="Cho J.C."/>
        </authorList>
    </citation>
    <scope>NUCLEOTIDE SEQUENCE [LARGE SCALE GENOMIC DNA]</scope>
    <source>
        <strain evidence="1 2">IMCC3317</strain>
    </source>
</reference>
<accession>A0A7L4ZQR9</accession>
<dbReference type="EMBL" id="CP019288">
    <property type="protein sequence ID" value="QHI38516.1"/>
    <property type="molecule type" value="Genomic_DNA"/>
</dbReference>
<name>A0A7L4ZQR9_9FLAO</name>
<keyword evidence="2" id="KW-1185">Reference proteome</keyword>
<protein>
    <submittedName>
        <fullName evidence="1">Uncharacterized protein</fullName>
    </submittedName>
</protein>
<evidence type="ECO:0000313" key="2">
    <source>
        <dbReference type="Proteomes" id="UP000464657"/>
    </source>
</evidence>
<organism evidence="1 2">
    <name type="scientific">Kordia antarctica</name>
    <dbReference type="NCBI Taxonomy" id="1218801"/>
    <lineage>
        <taxon>Bacteria</taxon>
        <taxon>Pseudomonadati</taxon>
        <taxon>Bacteroidota</taxon>
        <taxon>Flavobacteriia</taxon>
        <taxon>Flavobacteriales</taxon>
        <taxon>Flavobacteriaceae</taxon>
        <taxon>Kordia</taxon>
    </lineage>
</organism>
<sequence length="55" mass="6099">MKKRNFKKISLNKKIISNLKAGTVKGGAPSQRCSDVYYEDDDGMIICCTFQGHGC</sequence>
<dbReference type="KEGG" id="kan:IMCC3317_39090"/>